<feature type="compositionally biased region" description="Polar residues" evidence="6">
    <location>
        <begin position="1728"/>
        <end position="1754"/>
    </location>
</feature>
<evidence type="ECO:0000313" key="8">
    <source>
        <dbReference type="Proteomes" id="UP000193922"/>
    </source>
</evidence>
<feature type="region of interest" description="Disordered" evidence="6">
    <location>
        <begin position="791"/>
        <end position="811"/>
    </location>
</feature>
<keyword evidence="4" id="KW-0539">Nucleus</keyword>
<evidence type="ECO:0000313" key="7">
    <source>
        <dbReference type="EMBL" id="ORX74404.1"/>
    </source>
</evidence>
<dbReference type="STRING" id="61395.A0A1Y1WMS4"/>
<dbReference type="GO" id="GO:0036297">
    <property type="term" value="P:interstrand cross-link repair"/>
    <property type="evidence" value="ECO:0007669"/>
    <property type="project" value="TreeGrafter"/>
</dbReference>
<feature type="compositionally biased region" description="Polar residues" evidence="6">
    <location>
        <begin position="1695"/>
        <end position="1711"/>
    </location>
</feature>
<comment type="similarity">
    <text evidence="5">Belongs to the Fanconi anemia protein FANCD2 family.</text>
</comment>
<evidence type="ECO:0000256" key="1">
    <source>
        <dbReference type="ARBA" id="ARBA00004123"/>
    </source>
</evidence>
<dbReference type="Pfam" id="PF14631">
    <property type="entry name" value="FancD2"/>
    <property type="match status" value="3"/>
</dbReference>
<dbReference type="GO" id="GO:1990918">
    <property type="term" value="P:double-strand break repair involved in meiotic recombination"/>
    <property type="evidence" value="ECO:0007669"/>
    <property type="project" value="TreeGrafter"/>
</dbReference>
<feature type="compositionally biased region" description="Acidic residues" evidence="6">
    <location>
        <begin position="1296"/>
        <end position="1321"/>
    </location>
</feature>
<comment type="subcellular location">
    <subcellularLocation>
        <location evidence="1">Nucleus</location>
    </subcellularLocation>
</comment>
<dbReference type="RefSeq" id="XP_040747615.1">
    <property type="nucleotide sequence ID" value="XM_040891169.1"/>
</dbReference>
<evidence type="ECO:0000256" key="4">
    <source>
        <dbReference type="ARBA" id="ARBA00023242"/>
    </source>
</evidence>
<name>A0A1Y1WMS4_9FUNG</name>
<keyword evidence="3" id="KW-0832">Ubl conjugation</keyword>
<feature type="compositionally biased region" description="Basic residues" evidence="6">
    <location>
        <begin position="1618"/>
        <end position="1635"/>
    </location>
</feature>
<dbReference type="PANTHER" id="PTHR32086:SF0">
    <property type="entry name" value="FANCONI ANEMIA GROUP D2 PROTEIN"/>
    <property type="match status" value="1"/>
</dbReference>
<dbReference type="GO" id="GO:0000793">
    <property type="term" value="C:condensed chromosome"/>
    <property type="evidence" value="ECO:0007669"/>
    <property type="project" value="TreeGrafter"/>
</dbReference>
<dbReference type="PANTHER" id="PTHR32086">
    <property type="entry name" value="FANCONI ANEMIA GROUP D2 PROTEIN"/>
    <property type="match status" value="1"/>
</dbReference>
<feature type="region of interest" description="Disordered" evidence="6">
    <location>
        <begin position="1599"/>
        <end position="1652"/>
    </location>
</feature>
<dbReference type="GO" id="GO:0031573">
    <property type="term" value="P:mitotic intra-S DNA damage checkpoint signaling"/>
    <property type="evidence" value="ECO:0007669"/>
    <property type="project" value="TreeGrafter"/>
</dbReference>
<dbReference type="EMBL" id="MCFD01000001">
    <property type="protein sequence ID" value="ORX74404.1"/>
    <property type="molecule type" value="Genomic_DNA"/>
</dbReference>
<sequence length="1764" mass="192613">MDCKETLLQCGVELRDGEPPLVHTSTALFRYKLGEAIATDPTLASTLAGLYRGAALTALRCSGTGGSAQSESLSQLIAALLDKFPDASDTKVSVRLLRQLRWLDYVIDSAALTAKLVETLGFVPPEMQSEIIVALPDIISDSDHADVSKVLTLGSLECSLNQQQECRNAVLMHMISAEPGELPVMVKYLLQSVSAETAPATIQRIRRRLDMDSVVLTMRQMGKVSEDLAPDQVGTQTTLDIVVLLILHEITTLSKRVETVLRAKINLVSSHPVAYTPDIMGDAVRRFPTVFAAHFSGLLSVTSWLIQTSPLNSFSSQVVAAMTVAAFGGMGTFQRQEIAAELAAHVGSGNANEVDTAARIYLQLAQQHPMELRPFAVFIKGLLDYVDNLSIENMRMVFDTLGILATLNTSGGDDSMFSDLYIFVRKQLASAFPKYNRIGIVGTVSLLRQLGTKDNNVYMSRALNAGIEGGSSSQLPTANVQALRKAVQLLEMLVDAGRHQSWAFVSMTYDELAHIVEVHGLHPQLMTWLHENVSSAFASMFLADKDMLGARYILYGQPQVSLPLDEDDATVLDILAHNKDAADLGMMDVARREDSESECGSNAATKLRGCQLACLPSLFRLIQVCEKALSNGSLAEVDALLVSGLYMLPPIDGTYQPDPLNDTAQQFVLAETSDPDVNCANAISGTALVGTTDEMRTELMANVSTWRPEIRRVLCSSLPINAFADQQSPEIRSGVVQRANQLSQLESDLVTLAGTLSSTRHEFNPVAAGLIPDISNATVARPSSLGALSIGKRAQDGAESTEGAQPAMGTQSAGYQVEFDDLLLSQEDSRKFVEDLVESNASAASGSSGSKKRGPTLWLETFAKTPHVFLRELSMSAFGILAINSEAQDPDAPTFGCARRSAGSRGPVGSQVQGSLATFSSNIASCSANDLARRLLPLLPSLLAYLESCLLVRARFRNDVELEGNIESRERVSLGVDSSDDVDVVESCIDVLLQIVSAILQWDGLQGKADDNAGFLEALAEHGALTDHAELADMPTDMLVRRAFDSILALASLTATTSRAVSILRMLASIRSFAPQSETLEEVLAMDAQQRQDTMDAQISALAQRILCGEWADYSDVKPADLEYIVEQHITRSPGQAMNLAHEYAVLILGHEQTFASYYRAVTLMLARNVRDAGFGNMNGGEILDFAALASDASHLLPRFDSYFLVHSDRIIGVVEKVQKCTRILQNICNHSKAEMDTKLQAAVPSVKRKLEYLIFEVFRIMEHNGCLQAIDMGNLKHRDLRGNVVSSQIERLQEDSEDDNGIDAGEEEELVEEEEEDQEEERSRQHIIVGTIREENRSGCTLKGFETTQERCNAEPSCIAQPMPFSMPPLPCKIGIVCPLVDLDHLPPKCFPRHRSASGYEAVCEPSADCHYATSTPGPTPTSANKCPTASPTPTSDEAALIGSYMASVEDMGDLPFTATNDSEAVEDTGDDSLFVTHPLPSSCYRRCLKCETSAGDERDPACVSNICQDRVLEPTLNRQKVLHAEQQVQELLNSRTQTEHVFQPQNKFWQAVYFKLADHYRMGSGYGQQPGQVMVIKGADACMPSTTIAQYIESHGFPLDEPEEEEGNAMNVTMIMRRRKDQSRSGRDKRKHDSRPVRSQNEQQGLRSIEEREAEYERLRAEIFQGGAEASAAGAEPVCAADTIEKWQCVPNRSQQAGVHSSAGYQPSSVRPPVRPWKQLYDPKSQPGNRRQQSPNGNAHANGTYGHQQQYRPSVRAPAKQA</sequence>
<dbReference type="Proteomes" id="UP000193922">
    <property type="component" value="Unassembled WGS sequence"/>
</dbReference>
<protein>
    <submittedName>
        <fullName evidence="7">Uncharacterized protein</fullName>
    </submittedName>
</protein>
<dbReference type="GO" id="GO:0005634">
    <property type="term" value="C:nucleus"/>
    <property type="evidence" value="ECO:0007669"/>
    <property type="project" value="UniProtKB-SubCell"/>
</dbReference>
<evidence type="ECO:0000256" key="5">
    <source>
        <dbReference type="ARBA" id="ARBA00093456"/>
    </source>
</evidence>
<keyword evidence="8" id="KW-1185">Reference proteome</keyword>
<dbReference type="GO" id="GO:0007129">
    <property type="term" value="P:homologous chromosome pairing at meiosis"/>
    <property type="evidence" value="ECO:0007669"/>
    <property type="project" value="TreeGrafter"/>
</dbReference>
<feature type="region of interest" description="Disordered" evidence="6">
    <location>
        <begin position="1695"/>
        <end position="1764"/>
    </location>
</feature>
<accession>A0A1Y1WMS4</accession>
<dbReference type="GeneID" id="63807817"/>
<feature type="region of interest" description="Disordered" evidence="6">
    <location>
        <begin position="1291"/>
        <end position="1325"/>
    </location>
</feature>
<evidence type="ECO:0000256" key="6">
    <source>
        <dbReference type="SAM" id="MobiDB-lite"/>
    </source>
</evidence>
<proteinExistence type="inferred from homology"/>
<keyword evidence="2" id="KW-1017">Isopeptide bond</keyword>
<dbReference type="GO" id="GO:0070182">
    <property type="term" value="F:DNA polymerase binding"/>
    <property type="evidence" value="ECO:0007669"/>
    <property type="project" value="TreeGrafter"/>
</dbReference>
<gene>
    <name evidence="7" type="ORF">DL89DRAFT_319945</name>
</gene>
<evidence type="ECO:0000256" key="3">
    <source>
        <dbReference type="ARBA" id="ARBA00022843"/>
    </source>
</evidence>
<comment type="caution">
    <text evidence="7">The sequence shown here is derived from an EMBL/GenBank/DDBJ whole genome shotgun (WGS) entry which is preliminary data.</text>
</comment>
<dbReference type="OrthoDB" id="27031at2759"/>
<dbReference type="InterPro" id="IPR029448">
    <property type="entry name" value="FANCD2"/>
</dbReference>
<dbReference type="Gene3D" id="3.30.1370.50">
    <property type="entry name" value="R3H-like domain"/>
    <property type="match status" value="1"/>
</dbReference>
<dbReference type="InterPro" id="IPR036867">
    <property type="entry name" value="R3H_dom_sf"/>
</dbReference>
<reference evidence="7 8" key="1">
    <citation type="submission" date="2016-07" db="EMBL/GenBank/DDBJ databases">
        <title>Pervasive Adenine N6-methylation of Active Genes in Fungi.</title>
        <authorList>
            <consortium name="DOE Joint Genome Institute"/>
            <person name="Mondo S.J."/>
            <person name="Dannebaum R.O."/>
            <person name="Kuo R.C."/>
            <person name="Labutti K."/>
            <person name="Haridas S."/>
            <person name="Kuo A."/>
            <person name="Salamov A."/>
            <person name="Ahrendt S.R."/>
            <person name="Lipzen A."/>
            <person name="Sullivan W."/>
            <person name="Andreopoulos W.B."/>
            <person name="Clum A."/>
            <person name="Lindquist E."/>
            <person name="Daum C."/>
            <person name="Ramamoorthy G.K."/>
            <person name="Gryganskyi A."/>
            <person name="Culley D."/>
            <person name="Magnuson J.K."/>
            <person name="James T.Y."/>
            <person name="O'Malley M.A."/>
            <person name="Stajich J.E."/>
            <person name="Spatafora J.W."/>
            <person name="Visel A."/>
            <person name="Grigoriev I.V."/>
        </authorList>
    </citation>
    <scope>NUCLEOTIDE SEQUENCE [LARGE SCALE GENOMIC DNA]</scope>
    <source>
        <strain evidence="7 8">ATCC 12442</strain>
    </source>
</reference>
<dbReference type="GO" id="GO:0003676">
    <property type="term" value="F:nucleic acid binding"/>
    <property type="evidence" value="ECO:0007669"/>
    <property type="project" value="InterPro"/>
</dbReference>
<organism evidence="7 8">
    <name type="scientific">Linderina pennispora</name>
    <dbReference type="NCBI Taxonomy" id="61395"/>
    <lineage>
        <taxon>Eukaryota</taxon>
        <taxon>Fungi</taxon>
        <taxon>Fungi incertae sedis</taxon>
        <taxon>Zoopagomycota</taxon>
        <taxon>Kickxellomycotina</taxon>
        <taxon>Kickxellomycetes</taxon>
        <taxon>Kickxellales</taxon>
        <taxon>Kickxellaceae</taxon>
        <taxon>Linderina</taxon>
    </lineage>
</organism>
<evidence type="ECO:0000256" key="2">
    <source>
        <dbReference type="ARBA" id="ARBA00022499"/>
    </source>
</evidence>
<dbReference type="SUPFAM" id="SSF82708">
    <property type="entry name" value="R3H domain"/>
    <property type="match status" value="1"/>
</dbReference>